<feature type="coiled-coil region" evidence="15">
    <location>
        <begin position="70"/>
        <end position="125"/>
    </location>
</feature>
<dbReference type="SUPFAM" id="SSF57889">
    <property type="entry name" value="Cysteine-rich domain"/>
    <property type="match status" value="2"/>
</dbReference>
<dbReference type="Pfam" id="PF00130">
    <property type="entry name" value="C1_1"/>
    <property type="match status" value="2"/>
</dbReference>
<evidence type="ECO:0000256" key="5">
    <source>
        <dbReference type="ARBA" id="ARBA00022679"/>
    </source>
</evidence>
<dbReference type="GO" id="GO:0005524">
    <property type="term" value="F:ATP binding"/>
    <property type="evidence" value="ECO:0007669"/>
    <property type="project" value="UniProtKB-UniRule"/>
</dbReference>
<dbReference type="InterPro" id="IPR011072">
    <property type="entry name" value="HR1_rho-bd"/>
</dbReference>
<dbReference type="AlphaFoldDB" id="A0A168MQQ2"/>
<dbReference type="FunFam" id="3.30.200.20:FF:000103">
    <property type="entry name" value="Protein kinase C"/>
    <property type="match status" value="1"/>
</dbReference>
<dbReference type="InterPro" id="IPR017892">
    <property type="entry name" value="Pkinase_C"/>
</dbReference>
<dbReference type="Gene3D" id="3.30.60.20">
    <property type="match status" value="2"/>
</dbReference>
<keyword evidence="3" id="KW-0723">Serine/threonine-protein kinase</keyword>
<evidence type="ECO:0000256" key="11">
    <source>
        <dbReference type="ARBA" id="ARBA00022840"/>
    </source>
</evidence>
<feature type="region of interest" description="Disordered" evidence="16">
    <location>
        <begin position="1"/>
        <end position="62"/>
    </location>
</feature>
<dbReference type="InterPro" id="IPR035892">
    <property type="entry name" value="C2_domain_sf"/>
</dbReference>
<feature type="domain" description="Phorbol-ester/DAG-type" evidence="18">
    <location>
        <begin position="731"/>
        <end position="778"/>
    </location>
</feature>
<comment type="catalytic activity">
    <reaction evidence="13">
        <text>L-seryl-[protein] + ATP = O-phospho-L-seryl-[protein] + ADP + H(+)</text>
        <dbReference type="Rhea" id="RHEA:17989"/>
        <dbReference type="Rhea" id="RHEA-COMP:9863"/>
        <dbReference type="Rhea" id="RHEA-COMP:11604"/>
        <dbReference type="ChEBI" id="CHEBI:15378"/>
        <dbReference type="ChEBI" id="CHEBI:29999"/>
        <dbReference type="ChEBI" id="CHEBI:30616"/>
        <dbReference type="ChEBI" id="CHEBI:83421"/>
        <dbReference type="ChEBI" id="CHEBI:456216"/>
        <dbReference type="EC" id="2.7.11.13"/>
    </reaction>
</comment>
<keyword evidence="10" id="KW-0862">Zinc</keyword>
<feature type="domain" description="AGC-kinase C-terminal" evidence="19">
    <location>
        <begin position="1193"/>
        <end position="1258"/>
    </location>
</feature>
<dbReference type="InterPro" id="IPR008271">
    <property type="entry name" value="Ser/Thr_kinase_AS"/>
</dbReference>
<dbReference type="Gene3D" id="3.30.200.20">
    <property type="entry name" value="Phosphorylase Kinase, domain 1"/>
    <property type="match status" value="1"/>
</dbReference>
<evidence type="ECO:0000256" key="13">
    <source>
        <dbReference type="ARBA" id="ARBA00047470"/>
    </source>
</evidence>
<feature type="compositionally biased region" description="Polar residues" evidence="16">
    <location>
        <begin position="378"/>
        <end position="394"/>
    </location>
</feature>
<dbReference type="STRING" id="4829.A0A168MQQ2"/>
<evidence type="ECO:0000313" key="21">
    <source>
        <dbReference type="Proteomes" id="UP000078561"/>
    </source>
</evidence>
<dbReference type="InterPro" id="IPR000008">
    <property type="entry name" value="C2_dom"/>
</dbReference>
<dbReference type="EC" id="2.7.11.13" evidence="2"/>
<proteinExistence type="inferred from homology"/>
<feature type="compositionally biased region" description="Low complexity" evidence="16">
    <location>
        <begin position="897"/>
        <end position="906"/>
    </location>
</feature>
<evidence type="ECO:0000256" key="7">
    <source>
        <dbReference type="ARBA" id="ARBA00022741"/>
    </source>
</evidence>
<evidence type="ECO:0000256" key="10">
    <source>
        <dbReference type="ARBA" id="ARBA00022833"/>
    </source>
</evidence>
<dbReference type="Gene3D" id="1.10.287.160">
    <property type="entry name" value="HR1 repeat"/>
    <property type="match status" value="1"/>
</dbReference>
<dbReference type="FunFam" id="3.30.60.20:FF:000064">
    <property type="entry name" value="Protein kinase C"/>
    <property type="match status" value="1"/>
</dbReference>
<dbReference type="InterPro" id="IPR036274">
    <property type="entry name" value="HR1_rpt_sf"/>
</dbReference>
<protein>
    <recommendedName>
        <fullName evidence="2">protein kinase C</fullName>
        <ecNumber evidence="2">2.7.11.13</ecNumber>
    </recommendedName>
</protein>
<dbReference type="InParanoid" id="A0A168MQQ2"/>
<dbReference type="GO" id="GO:0004697">
    <property type="term" value="F:diacylglycerol-dependent serine/threonine kinase activity"/>
    <property type="evidence" value="ECO:0007669"/>
    <property type="project" value="UniProtKB-EC"/>
</dbReference>
<feature type="region of interest" description="Disordered" evidence="16">
    <location>
        <begin position="637"/>
        <end position="674"/>
    </location>
</feature>
<dbReference type="Proteomes" id="UP000078561">
    <property type="component" value="Unassembled WGS sequence"/>
</dbReference>
<dbReference type="PROSITE" id="PS51285">
    <property type="entry name" value="AGC_KINASE_CTER"/>
    <property type="match status" value="1"/>
</dbReference>
<dbReference type="CDD" id="cd05570">
    <property type="entry name" value="STKc_PKC"/>
    <property type="match status" value="1"/>
</dbReference>
<dbReference type="InterPro" id="IPR000719">
    <property type="entry name" value="Prot_kinase_dom"/>
</dbReference>
<evidence type="ECO:0000256" key="3">
    <source>
        <dbReference type="ARBA" id="ARBA00022527"/>
    </source>
</evidence>
<feature type="binding site" evidence="14">
    <location>
        <position position="979"/>
    </location>
    <ligand>
        <name>ATP</name>
        <dbReference type="ChEBI" id="CHEBI:30616"/>
    </ligand>
</feature>
<evidence type="ECO:0000259" key="19">
    <source>
        <dbReference type="PROSITE" id="PS51285"/>
    </source>
</evidence>
<dbReference type="PANTHER" id="PTHR24351">
    <property type="entry name" value="RIBOSOMAL PROTEIN S6 KINASE"/>
    <property type="match status" value="1"/>
</dbReference>
<organism evidence="20">
    <name type="scientific">Absidia glauca</name>
    <name type="common">Pin mould</name>
    <dbReference type="NCBI Taxonomy" id="4829"/>
    <lineage>
        <taxon>Eukaryota</taxon>
        <taxon>Fungi</taxon>
        <taxon>Fungi incertae sedis</taxon>
        <taxon>Mucoromycota</taxon>
        <taxon>Mucoromycotina</taxon>
        <taxon>Mucoromycetes</taxon>
        <taxon>Mucorales</taxon>
        <taxon>Cunninghamellaceae</taxon>
        <taxon>Absidia</taxon>
    </lineage>
</organism>
<keyword evidence="7 14" id="KW-0547">Nucleotide-binding</keyword>
<evidence type="ECO:0000256" key="14">
    <source>
        <dbReference type="PROSITE-ProRule" id="PRU10141"/>
    </source>
</evidence>
<dbReference type="GO" id="GO:0106310">
    <property type="term" value="F:protein serine kinase activity"/>
    <property type="evidence" value="ECO:0007669"/>
    <property type="project" value="RHEA"/>
</dbReference>
<dbReference type="GO" id="GO:0008270">
    <property type="term" value="F:zinc ion binding"/>
    <property type="evidence" value="ECO:0007669"/>
    <property type="project" value="UniProtKB-KW"/>
</dbReference>
<feature type="compositionally biased region" description="Polar residues" evidence="16">
    <location>
        <begin position="32"/>
        <end position="59"/>
    </location>
</feature>
<evidence type="ECO:0000256" key="12">
    <source>
        <dbReference type="ARBA" id="ARBA00047272"/>
    </source>
</evidence>
<gene>
    <name evidence="20" type="primary">ABSGL_04580.1 scaffold 5475</name>
</gene>
<dbReference type="Gene3D" id="2.60.40.150">
    <property type="entry name" value="C2 domain"/>
    <property type="match status" value="1"/>
</dbReference>
<dbReference type="PROSITE" id="PS00108">
    <property type="entry name" value="PROTEIN_KINASE_ST"/>
    <property type="match status" value="1"/>
</dbReference>
<feature type="region of interest" description="Disordered" evidence="16">
    <location>
        <begin position="886"/>
        <end position="939"/>
    </location>
</feature>
<dbReference type="EMBL" id="LT552383">
    <property type="protein sequence ID" value="SAL99009.1"/>
    <property type="molecule type" value="Genomic_DNA"/>
</dbReference>
<dbReference type="InterPro" id="IPR011009">
    <property type="entry name" value="Kinase-like_dom_sf"/>
</dbReference>
<keyword evidence="11 14" id="KW-0067">ATP-binding</keyword>
<dbReference type="FunFam" id="1.10.510.10:FF:000634">
    <property type="entry name" value="Protein kinase C"/>
    <property type="match status" value="1"/>
</dbReference>
<keyword evidence="21" id="KW-1185">Reference proteome</keyword>
<keyword evidence="4" id="KW-0597">Phosphoprotein</keyword>
<dbReference type="SUPFAM" id="SSF49562">
    <property type="entry name" value="C2 domain (Calcium/lipid-binding domain, CaLB)"/>
    <property type="match status" value="1"/>
</dbReference>
<dbReference type="OrthoDB" id="63267at2759"/>
<name>A0A168MQQ2_ABSGL</name>
<keyword evidence="8" id="KW-0863">Zinc-finger</keyword>
<feature type="domain" description="Protein kinase" evidence="17">
    <location>
        <begin position="950"/>
        <end position="1192"/>
    </location>
</feature>
<dbReference type="SMART" id="SM00239">
    <property type="entry name" value="C2"/>
    <property type="match status" value="1"/>
</dbReference>
<evidence type="ECO:0000259" key="18">
    <source>
        <dbReference type="PROSITE" id="PS50081"/>
    </source>
</evidence>
<evidence type="ECO:0000256" key="4">
    <source>
        <dbReference type="ARBA" id="ARBA00022553"/>
    </source>
</evidence>
<evidence type="ECO:0000256" key="9">
    <source>
        <dbReference type="ARBA" id="ARBA00022777"/>
    </source>
</evidence>
<reference evidence="20" key="1">
    <citation type="submission" date="2016-04" db="EMBL/GenBank/DDBJ databases">
        <authorList>
            <person name="Evans L.H."/>
            <person name="Alamgir A."/>
            <person name="Owens N."/>
            <person name="Weber N.D."/>
            <person name="Virtaneva K."/>
            <person name="Barbian K."/>
            <person name="Babar A."/>
            <person name="Rosenke K."/>
        </authorList>
    </citation>
    <scope>NUCLEOTIDE SEQUENCE [LARGE SCALE GENOMIC DNA]</scope>
    <source>
        <strain evidence="20">CBS 101.48</strain>
    </source>
</reference>
<dbReference type="InterPro" id="IPR017441">
    <property type="entry name" value="Protein_kinase_ATP_BS"/>
</dbReference>
<dbReference type="CDD" id="cd20822">
    <property type="entry name" value="C1_ScPKC1-like_rpt1"/>
    <property type="match status" value="1"/>
</dbReference>
<dbReference type="PROSITE" id="PS00107">
    <property type="entry name" value="PROTEIN_KINASE_ATP"/>
    <property type="match status" value="1"/>
</dbReference>
<dbReference type="PROSITE" id="PS50011">
    <property type="entry name" value="PROTEIN_KINASE_DOM"/>
    <property type="match status" value="1"/>
</dbReference>
<evidence type="ECO:0000256" key="16">
    <source>
        <dbReference type="SAM" id="MobiDB-lite"/>
    </source>
</evidence>
<dbReference type="SMART" id="SM00133">
    <property type="entry name" value="S_TK_X"/>
    <property type="match status" value="1"/>
</dbReference>
<dbReference type="PROSITE" id="PS50081">
    <property type="entry name" value="ZF_DAG_PE_2"/>
    <property type="match status" value="2"/>
</dbReference>
<evidence type="ECO:0000256" key="8">
    <source>
        <dbReference type="ARBA" id="ARBA00022771"/>
    </source>
</evidence>
<feature type="compositionally biased region" description="Low complexity" evidence="16">
    <location>
        <begin position="7"/>
        <end position="21"/>
    </location>
</feature>
<sequence length="1258" mass="142242">MVPEENTQTSSDTQTHTSLSSWQEDVWESDTIDQQLQTKKTATSYSTPLRHTGSSSPSDTEQRLQFLRDMEKARKQLALFRQEMNGLATQIHGITDDLHESKTRVHEIEQDLTETQEDNVNLQVLLEKAVKSQKESDVFATQAIRNIHSDLNLVVRENNQLQERLASIEYIQREHKGNVHDMISRMQEYVFMLEQAQDTIQLMQEPPIRHHHPTSLGVEHISMSLQDLGLESRRTSESSSYITEDEEMGISIRKESQLVNRQHLTVPSSYITSHPRIVHKRASFPAFLPSPILAPQKDLSDQAAKIQELLSRIEQNERVRDTAKHMRPLLTDRNALSQCDTEIKKAQMYIDYFTDEVHKLMNRSSGKSSAMAEGALHASQSDASLDPSSASTTEVGIPSTKKRYSTLDLLTTDTPYNKPKVSLKLHELEYKLDVEKKVLDGTKTLADALDRQQSAAQSDRKQRDEIKNQMYESIEKLGLLSRALRKYKGLYIGEGEEEEEDYGNLEAERRDAFSYPVVFMIELETPPSARLPPGFRRPVTGKLQLEILEARELAHAPTRMIRSPETTVYIKIDGNIVTKSKPSRTDRWMDLCEIHVNKASEVEVAIYDHDAERSLPIGMFWLRITDIAEGLRKRKIQQDSGQGWAPADDAMRQRQLDSSGEQQQQNQQQNATLSTAEDGNGIQAWFDVEPVGEISLRLNFVRESANRRPLDKLGRAGAVRQRPEAIHEMNGHQFAEKKFYNVMKCALCGDFLVNSGYQCEDCVYTCHKKCYTKVVTKCISKSEKDVDEDKLNHKIPHRFEPITNIGANWCCHCGYMLSLGSRSAKKCSECGITCHIKCAHLVPDFCGLSMEMANQMLAEIKAAKRKTGDGSTKATATLANQLSQMQIHGGDSPSPSPSTSATTKPYAPIPNTASSSGQSPPLPPKDTVAPPPPATTTAASVTRRVTLDDFSFLAVLGKGNFGKVMLAEDRHDQNIYAVKVLKKRFIIDNDEIESLRSEKRIFQAANRERHPFLIGLHSCFQTESRVYFVMEYVRGGDLMWHIQREPFSERRAKFYACEVLLALEYFHSLGIIYRDLKLDNIMLGLDGHIKVADYGLCKEGMFYGNNTGTFCGTPEFMSPEILLEQRYGRASPFRGEDEDEIFDAILEDDILYPINMSRDSVSICQRLLTRDPAHRLGAGPDDAADIRAHPFFRGVNWDDMLAKRVPPPFYPTVNGRLDTSNFDEQFTAERPALTPIPGGMNRAEQQEFVQFSYVAGDA</sequence>
<comment type="catalytic activity">
    <reaction evidence="12">
        <text>L-threonyl-[protein] + ATP = O-phospho-L-threonyl-[protein] + ADP + H(+)</text>
        <dbReference type="Rhea" id="RHEA:46608"/>
        <dbReference type="Rhea" id="RHEA-COMP:11060"/>
        <dbReference type="Rhea" id="RHEA-COMP:11605"/>
        <dbReference type="ChEBI" id="CHEBI:15378"/>
        <dbReference type="ChEBI" id="CHEBI:30013"/>
        <dbReference type="ChEBI" id="CHEBI:30616"/>
        <dbReference type="ChEBI" id="CHEBI:61977"/>
        <dbReference type="ChEBI" id="CHEBI:456216"/>
        <dbReference type="EC" id="2.7.11.13"/>
    </reaction>
</comment>
<dbReference type="InterPro" id="IPR000961">
    <property type="entry name" value="AGC-kinase_C"/>
</dbReference>
<accession>A0A168MQQ2</accession>
<dbReference type="SMART" id="SM00220">
    <property type="entry name" value="S_TKc"/>
    <property type="match status" value="1"/>
</dbReference>
<dbReference type="FunCoup" id="A0A168MQQ2">
    <property type="interactions" value="361"/>
</dbReference>
<dbReference type="PROSITE" id="PS00479">
    <property type="entry name" value="ZF_DAG_PE_1"/>
    <property type="match status" value="1"/>
</dbReference>
<dbReference type="InterPro" id="IPR002219">
    <property type="entry name" value="PKC_DAG/PE"/>
</dbReference>
<dbReference type="SUPFAM" id="SSF56112">
    <property type="entry name" value="Protein kinase-like (PK-like)"/>
    <property type="match status" value="1"/>
</dbReference>
<feature type="compositionally biased region" description="Pro residues" evidence="16">
    <location>
        <begin position="920"/>
        <end position="934"/>
    </location>
</feature>
<dbReference type="SMART" id="SM00742">
    <property type="entry name" value="Hr1"/>
    <property type="match status" value="2"/>
</dbReference>
<keyword evidence="5" id="KW-0808">Transferase</keyword>
<dbReference type="Gene3D" id="1.10.510.10">
    <property type="entry name" value="Transferase(Phosphotransferase) domain 1"/>
    <property type="match status" value="1"/>
</dbReference>
<evidence type="ECO:0000256" key="6">
    <source>
        <dbReference type="ARBA" id="ARBA00022723"/>
    </source>
</evidence>
<dbReference type="GO" id="GO:0007165">
    <property type="term" value="P:signal transduction"/>
    <property type="evidence" value="ECO:0007669"/>
    <property type="project" value="InterPro"/>
</dbReference>
<keyword evidence="9" id="KW-0418">Kinase</keyword>
<feature type="region of interest" description="Disordered" evidence="16">
    <location>
        <begin position="371"/>
        <end position="397"/>
    </location>
</feature>
<dbReference type="Pfam" id="PF00069">
    <property type="entry name" value="Pkinase"/>
    <property type="match status" value="1"/>
</dbReference>
<evidence type="ECO:0000256" key="15">
    <source>
        <dbReference type="SAM" id="Coils"/>
    </source>
</evidence>
<keyword evidence="15" id="KW-0175">Coiled coil</keyword>
<dbReference type="Pfam" id="PF00433">
    <property type="entry name" value="Pkinase_C"/>
    <property type="match status" value="1"/>
</dbReference>
<keyword evidence="6" id="KW-0479">Metal-binding</keyword>
<dbReference type="InterPro" id="IPR046349">
    <property type="entry name" value="C1-like_sf"/>
</dbReference>
<evidence type="ECO:0000256" key="1">
    <source>
        <dbReference type="ARBA" id="ARBA00005490"/>
    </source>
</evidence>
<evidence type="ECO:0000256" key="2">
    <source>
        <dbReference type="ARBA" id="ARBA00012429"/>
    </source>
</evidence>
<evidence type="ECO:0000313" key="20">
    <source>
        <dbReference type="EMBL" id="SAL99009.1"/>
    </source>
</evidence>
<comment type="similarity">
    <text evidence="1">Belongs to the protein kinase superfamily. AGC Ser/Thr protein kinase family. PKC subfamily.</text>
</comment>
<feature type="domain" description="Phorbol-ester/DAG-type" evidence="18">
    <location>
        <begin position="796"/>
        <end position="846"/>
    </location>
</feature>
<dbReference type="SMART" id="SM00109">
    <property type="entry name" value="C1"/>
    <property type="match status" value="2"/>
</dbReference>
<evidence type="ECO:0000259" key="17">
    <source>
        <dbReference type="PROSITE" id="PS50011"/>
    </source>
</evidence>
<dbReference type="CDD" id="cd20823">
    <property type="entry name" value="C1_ScPKC1-like_rpt2"/>
    <property type="match status" value="1"/>
</dbReference>
<dbReference type="SUPFAM" id="SSF46585">
    <property type="entry name" value="HR1 repeat"/>
    <property type="match status" value="1"/>
</dbReference>